<comment type="similarity">
    <text evidence="2">Belongs to the TAF6 family.</text>
</comment>
<comment type="caution">
    <text evidence="9">The sequence shown here is derived from an EMBL/GenBank/DDBJ whole genome shotgun (WGS) entry which is preliminary data.</text>
</comment>
<dbReference type="GO" id="GO:0051123">
    <property type="term" value="P:RNA polymerase II preinitiation complex assembly"/>
    <property type="evidence" value="ECO:0007669"/>
    <property type="project" value="TreeGrafter"/>
</dbReference>
<dbReference type="PANTHER" id="PTHR10221:SF13">
    <property type="entry name" value="TRANSCRIPTION INITIATION FACTOR TFIID SUBUNIT 6"/>
    <property type="match status" value="1"/>
</dbReference>
<dbReference type="SUPFAM" id="SSF48371">
    <property type="entry name" value="ARM repeat"/>
    <property type="match status" value="1"/>
</dbReference>
<evidence type="ECO:0000256" key="1">
    <source>
        <dbReference type="ARBA" id="ARBA00004123"/>
    </source>
</evidence>
<dbReference type="GO" id="GO:0003713">
    <property type="term" value="F:transcription coactivator activity"/>
    <property type="evidence" value="ECO:0007669"/>
    <property type="project" value="TreeGrafter"/>
</dbReference>
<organism evidence="9 10">
    <name type="scientific">Mikania micrantha</name>
    <name type="common">bitter vine</name>
    <dbReference type="NCBI Taxonomy" id="192012"/>
    <lineage>
        <taxon>Eukaryota</taxon>
        <taxon>Viridiplantae</taxon>
        <taxon>Streptophyta</taxon>
        <taxon>Embryophyta</taxon>
        <taxon>Tracheophyta</taxon>
        <taxon>Spermatophyta</taxon>
        <taxon>Magnoliopsida</taxon>
        <taxon>eudicotyledons</taxon>
        <taxon>Gunneridae</taxon>
        <taxon>Pentapetalae</taxon>
        <taxon>asterids</taxon>
        <taxon>campanulids</taxon>
        <taxon>Asterales</taxon>
        <taxon>Asteraceae</taxon>
        <taxon>Asteroideae</taxon>
        <taxon>Heliantheae alliance</taxon>
        <taxon>Eupatorieae</taxon>
        <taxon>Mikania</taxon>
    </lineage>
</organism>
<dbReference type="Pfam" id="PF07571">
    <property type="entry name" value="TAF6_C"/>
    <property type="match status" value="1"/>
</dbReference>
<feature type="region of interest" description="Disordered" evidence="6">
    <location>
        <begin position="381"/>
        <end position="464"/>
    </location>
</feature>
<keyword evidence="3" id="KW-0805">Transcription regulation</keyword>
<evidence type="ECO:0000313" key="9">
    <source>
        <dbReference type="EMBL" id="KAD1326112.1"/>
    </source>
</evidence>
<evidence type="ECO:0000256" key="4">
    <source>
        <dbReference type="ARBA" id="ARBA00023163"/>
    </source>
</evidence>
<evidence type="ECO:0000259" key="7">
    <source>
        <dbReference type="Pfam" id="PF02969"/>
    </source>
</evidence>
<feature type="domain" description="TATA box binding protein associated factor (TAF) histone-like fold" evidence="7">
    <location>
        <begin position="1"/>
        <end position="36"/>
    </location>
</feature>
<dbReference type="CDD" id="cd08050">
    <property type="entry name" value="TAF6C"/>
    <property type="match status" value="1"/>
</dbReference>
<protein>
    <recommendedName>
        <fullName evidence="11">TAF6 C-terminal HEAT repeat domain-containing protein</fullName>
    </recommendedName>
</protein>
<keyword evidence="5" id="KW-0539">Nucleus</keyword>
<dbReference type="InterPro" id="IPR037796">
    <property type="entry name" value="TAF6"/>
</dbReference>
<dbReference type="Gene3D" id="1.25.40.770">
    <property type="entry name" value="TAF6, C-terminal HEAT repeat domain"/>
    <property type="match status" value="1"/>
</dbReference>
<gene>
    <name evidence="9" type="ORF">E3N88_43016</name>
</gene>
<proteinExistence type="inferred from homology"/>
<dbReference type="GO" id="GO:0016251">
    <property type="term" value="F:RNA polymerase II general transcription initiation factor activity"/>
    <property type="evidence" value="ECO:0007669"/>
    <property type="project" value="InterPro"/>
</dbReference>
<dbReference type="InterPro" id="IPR011442">
    <property type="entry name" value="TAF6_C"/>
</dbReference>
<evidence type="ECO:0000256" key="6">
    <source>
        <dbReference type="SAM" id="MobiDB-lite"/>
    </source>
</evidence>
<dbReference type="InterPro" id="IPR004823">
    <property type="entry name" value="TAF_TATA-bd_Histone-like_dom"/>
</dbReference>
<dbReference type="EMBL" id="SZYD01000860">
    <property type="protein sequence ID" value="KAD1326112.1"/>
    <property type="molecule type" value="Genomic_DNA"/>
</dbReference>
<name>A0A5N6LG27_9ASTR</name>
<evidence type="ECO:0000313" key="10">
    <source>
        <dbReference type="Proteomes" id="UP000326396"/>
    </source>
</evidence>
<dbReference type="PANTHER" id="PTHR10221">
    <property type="entry name" value="TRANSCRIPTION INITIATION FACTOR TFIID SUBUNIT 6"/>
    <property type="match status" value="1"/>
</dbReference>
<keyword evidence="10" id="KW-1185">Reference proteome</keyword>
<evidence type="ECO:0000259" key="8">
    <source>
        <dbReference type="Pfam" id="PF07571"/>
    </source>
</evidence>
<dbReference type="GO" id="GO:0000124">
    <property type="term" value="C:SAGA complex"/>
    <property type="evidence" value="ECO:0007669"/>
    <property type="project" value="InterPro"/>
</dbReference>
<dbReference type="OrthoDB" id="361039at2759"/>
<dbReference type="GO" id="GO:0046695">
    <property type="term" value="C:SLIK (SAGA-like) complex"/>
    <property type="evidence" value="ECO:0007669"/>
    <property type="project" value="InterPro"/>
</dbReference>
<evidence type="ECO:0008006" key="11">
    <source>
        <dbReference type="Google" id="ProtNLM"/>
    </source>
</evidence>
<dbReference type="Gene3D" id="1.10.20.10">
    <property type="entry name" value="Histone, subunit A"/>
    <property type="match status" value="1"/>
</dbReference>
<dbReference type="InterPro" id="IPR046344">
    <property type="entry name" value="TAF6_C_sf"/>
</dbReference>
<dbReference type="Pfam" id="PF02969">
    <property type="entry name" value="TAF"/>
    <property type="match status" value="1"/>
</dbReference>
<dbReference type="Proteomes" id="UP000326396">
    <property type="component" value="Unassembled WGS sequence"/>
</dbReference>
<evidence type="ECO:0000256" key="3">
    <source>
        <dbReference type="ARBA" id="ARBA00023015"/>
    </source>
</evidence>
<sequence length="508" mass="57052">MSIVPKETVEVIAQSLGINNFSPDAALALAPDVEYRATGKDEQSNLGETSRNEWTLAGTIRTSDEQMNSYSKRVVEFPIYGFASGDPFKFKRALGHKDLFYIDDKDVDFKDVIEAPLPKAPLDTSLFCHWLAIEGVQPAIPENAPVEVIAALPETNKFEQKSEDLPVDIRWPVKHVLSRELQLYFNRITELAVSMPDSALFKEALVSLATDSGLHPLVPYFTCFIEDEVSRGLNDFQLLFALMHLVWSLLQNPHIQVEPYLHQLMPPVVTCIVAKRLGNRVADNHWELRDFTAKLVATICPSPSFAQSQDILGFLEEILLQNKKKELMRHEAWRVYGALLRAAGRSVYELLKLFPIFPSPPANTFLKTDMRVIGASETYKRKADTEEELEQQPSPKKLITDGPVMVSPSNNSTTKRDETGANIGDPEPETSSAHMQIADDDVKDNNNNTRDRKHMGNGNSSYGSRTPAYLKQVWKDDLNSGQLVNSLFELFGEGIMPYIPVPEMSLFL</sequence>
<accession>A0A5N6LG27</accession>
<dbReference type="InterPro" id="IPR016024">
    <property type="entry name" value="ARM-type_fold"/>
</dbReference>
<dbReference type="GO" id="GO:0005669">
    <property type="term" value="C:transcription factor TFIID complex"/>
    <property type="evidence" value="ECO:0007669"/>
    <property type="project" value="InterPro"/>
</dbReference>
<evidence type="ECO:0000256" key="5">
    <source>
        <dbReference type="ARBA" id="ARBA00023242"/>
    </source>
</evidence>
<comment type="subcellular location">
    <subcellularLocation>
        <location evidence="1">Nucleus</location>
    </subcellularLocation>
</comment>
<dbReference type="InterPro" id="IPR009072">
    <property type="entry name" value="Histone-fold"/>
</dbReference>
<dbReference type="GO" id="GO:0046982">
    <property type="term" value="F:protein heterodimerization activity"/>
    <property type="evidence" value="ECO:0007669"/>
    <property type="project" value="InterPro"/>
</dbReference>
<evidence type="ECO:0000256" key="2">
    <source>
        <dbReference type="ARBA" id="ARBA00007688"/>
    </source>
</evidence>
<feature type="domain" description="TAF6 C-terminal HEAT repeat" evidence="8">
    <location>
        <begin position="173"/>
        <end position="303"/>
    </location>
</feature>
<keyword evidence="4" id="KW-0804">Transcription</keyword>
<reference evidence="9 10" key="1">
    <citation type="submission" date="2019-05" db="EMBL/GenBank/DDBJ databases">
        <title>Mikania micrantha, genome provides insights into the molecular mechanism of rapid growth.</title>
        <authorList>
            <person name="Liu B."/>
        </authorList>
    </citation>
    <scope>NUCLEOTIDE SEQUENCE [LARGE SCALE GENOMIC DNA]</scope>
    <source>
        <strain evidence="9">NLD-2019</strain>
        <tissue evidence="9">Leaf</tissue>
    </source>
</reference>
<dbReference type="AlphaFoldDB" id="A0A5N6LG27"/>